<evidence type="ECO:0000313" key="2">
    <source>
        <dbReference type="Proteomes" id="UP001204746"/>
    </source>
</evidence>
<name>A0ABT1VAK0_9ACTN</name>
<dbReference type="EMBL" id="JANIAA010000047">
    <property type="protein sequence ID" value="MCQ8194423.1"/>
    <property type="molecule type" value="Genomic_DNA"/>
</dbReference>
<dbReference type="Proteomes" id="UP001204746">
    <property type="component" value="Unassembled WGS sequence"/>
</dbReference>
<evidence type="ECO:0000313" key="1">
    <source>
        <dbReference type="EMBL" id="MCQ8194423.1"/>
    </source>
</evidence>
<accession>A0ABT1VAK0</accession>
<comment type="caution">
    <text evidence="1">The sequence shown here is derived from an EMBL/GenBank/DDBJ whole genome shotgun (WGS) entry which is preliminary data.</text>
</comment>
<reference evidence="1 2" key="1">
    <citation type="submission" date="2022-07" db="EMBL/GenBank/DDBJ databases">
        <authorList>
            <person name="Phongsopitanun W."/>
            <person name="Tanasupawat S."/>
        </authorList>
    </citation>
    <scope>NUCLEOTIDE SEQUENCE [LARGE SCALE GENOMIC DNA]</scope>
    <source>
        <strain evidence="1 2">RCU-064</strain>
    </source>
</reference>
<keyword evidence="2" id="KW-1185">Reference proteome</keyword>
<protein>
    <submittedName>
        <fullName evidence="1">Uncharacterized protein</fullName>
    </submittedName>
</protein>
<sequence>MAVMDIAPAVVNTRAMDALNAASRDDGRRFDRTSPRLSVAVGRCGTVRLVPVRLPVASQAADISMRVPGLHSDYRVNGHGRDGAAERISFASSATASRIIVTSPDEGGVSIGKTGK</sequence>
<proteinExistence type="predicted"/>
<dbReference type="RefSeq" id="WP_256655194.1">
    <property type="nucleotide sequence ID" value="NZ_JANIAA010000047.1"/>
</dbReference>
<gene>
    <name evidence="1" type="ORF">NP777_40550</name>
</gene>
<organism evidence="1 2">
    <name type="scientific">Streptomyces rugosispiralis</name>
    <dbReference type="NCBI Taxonomy" id="2967341"/>
    <lineage>
        <taxon>Bacteria</taxon>
        <taxon>Bacillati</taxon>
        <taxon>Actinomycetota</taxon>
        <taxon>Actinomycetes</taxon>
        <taxon>Kitasatosporales</taxon>
        <taxon>Streptomycetaceae</taxon>
        <taxon>Streptomyces</taxon>
    </lineage>
</organism>